<dbReference type="RefSeq" id="WP_114586284.1">
    <property type="nucleotide sequence ID" value="NZ_CP031150.1"/>
</dbReference>
<evidence type="ECO:0000313" key="3">
    <source>
        <dbReference type="Proteomes" id="UP000253273"/>
    </source>
</evidence>
<keyword evidence="3" id="KW-1185">Reference proteome</keyword>
<keyword evidence="1" id="KW-1133">Transmembrane helix</keyword>
<dbReference type="GeneID" id="37284192"/>
<keyword evidence="1" id="KW-0472">Membrane</keyword>
<feature type="transmembrane region" description="Helical" evidence="1">
    <location>
        <begin position="38"/>
        <end position="60"/>
    </location>
</feature>
<feature type="transmembrane region" description="Helical" evidence="1">
    <location>
        <begin position="72"/>
        <end position="90"/>
    </location>
</feature>
<dbReference type="KEGG" id="haj:DU500_12365"/>
<gene>
    <name evidence="2" type="ORF">DU500_12365</name>
</gene>
<feature type="transmembrane region" description="Helical" evidence="1">
    <location>
        <begin position="6"/>
        <end position="26"/>
    </location>
</feature>
<evidence type="ECO:0000313" key="2">
    <source>
        <dbReference type="EMBL" id="AXG07152.1"/>
    </source>
</evidence>
<sequence>MNSHWGLALVAIRVLLLLIGLATTAISFRAYRRDRTRYLRDATIGFGFITLGVLIEGFLYQYTGLTLTQVHIAESVALVFGLGVLLRSFLD</sequence>
<dbReference type="InterPro" id="IPR055943">
    <property type="entry name" value="DUF7521"/>
</dbReference>
<proteinExistence type="predicted"/>
<dbReference type="AlphaFoldDB" id="A0A345E4N0"/>
<dbReference type="OrthoDB" id="308094at2157"/>
<accession>A0A345E4N0</accession>
<keyword evidence="1" id="KW-0812">Transmembrane</keyword>
<protein>
    <submittedName>
        <fullName evidence="2">Uncharacterized protein</fullName>
    </submittedName>
</protein>
<dbReference type="EMBL" id="CP031150">
    <property type="protein sequence ID" value="AXG07152.1"/>
    <property type="molecule type" value="Genomic_DNA"/>
</dbReference>
<name>A0A345E4N0_9EURY</name>
<dbReference type="Pfam" id="PF24365">
    <property type="entry name" value="DUF7521"/>
    <property type="match status" value="1"/>
</dbReference>
<reference evidence="2 3" key="1">
    <citation type="submission" date="2018-07" db="EMBL/GenBank/DDBJ databases">
        <title>Genome sequences of Haloplanus sp. CBA1113.</title>
        <authorList>
            <person name="Kim Y.B."/>
            <person name="Roh S.W."/>
        </authorList>
    </citation>
    <scope>NUCLEOTIDE SEQUENCE [LARGE SCALE GENOMIC DNA]</scope>
    <source>
        <strain evidence="2 3">CBA1113</strain>
    </source>
</reference>
<organism evidence="2 3">
    <name type="scientific">Haloplanus rubicundus</name>
    <dbReference type="NCBI Taxonomy" id="1547898"/>
    <lineage>
        <taxon>Archaea</taxon>
        <taxon>Methanobacteriati</taxon>
        <taxon>Methanobacteriota</taxon>
        <taxon>Stenosarchaea group</taxon>
        <taxon>Halobacteria</taxon>
        <taxon>Halobacteriales</taxon>
        <taxon>Haloferacaceae</taxon>
        <taxon>Haloplanus</taxon>
    </lineage>
</organism>
<evidence type="ECO:0000256" key="1">
    <source>
        <dbReference type="SAM" id="Phobius"/>
    </source>
</evidence>
<dbReference type="Proteomes" id="UP000253273">
    <property type="component" value="Chromosome"/>
</dbReference>